<reference evidence="2 3" key="1">
    <citation type="submission" date="2018-06" db="EMBL/GenBank/DDBJ databases">
        <authorList>
            <consortium name="Pathogen Informatics"/>
            <person name="Doyle S."/>
        </authorList>
    </citation>
    <scope>NUCLEOTIDE SEQUENCE [LARGE SCALE GENOMIC DNA]</scope>
    <source>
        <strain evidence="2 3">NCTC13533</strain>
    </source>
</reference>
<evidence type="ECO:0000313" key="3">
    <source>
        <dbReference type="Proteomes" id="UP000255224"/>
    </source>
</evidence>
<name>A0A376DTT9_CHRCU</name>
<dbReference type="Proteomes" id="UP000273270">
    <property type="component" value="Chromosome"/>
</dbReference>
<sequence length="100" mass="11768">MDKSHAKYLSEKLDNDHLKQMLYKAKDNIKDWTVASRINKGLSKGVAWNILAKDFDVNKQLHNIVKYNLIREYGEFLPEGFQQKKKPKTEIKPVHQNPIF</sequence>
<protein>
    <submittedName>
        <fullName evidence="2">Uncharacterized protein</fullName>
    </submittedName>
</protein>
<dbReference type="EMBL" id="UFVQ01000003">
    <property type="protein sequence ID" value="STC95491.1"/>
    <property type="molecule type" value="Genomic_DNA"/>
</dbReference>
<dbReference type="AlphaFoldDB" id="A0A376DTT9"/>
<keyword evidence="4" id="KW-1185">Reference proteome</keyword>
<reference evidence="4" key="2">
    <citation type="submission" date="2018-11" db="EMBL/GenBank/DDBJ databases">
        <title>Proposal to divide the Flavobacteriaceae and reorganize its genera based on Amino Acid Identity values calculated from whole genome sequences.</title>
        <authorList>
            <person name="Nicholson A.C."/>
            <person name="Gulvik C.A."/>
            <person name="Whitney A.M."/>
            <person name="Humrighouse B.W."/>
            <person name="Bell M."/>
            <person name="Holmes B."/>
            <person name="Steigerwalt A.G."/>
            <person name="Villarma A."/>
            <person name="Sheth M."/>
            <person name="Batra D."/>
            <person name="Pryor J."/>
            <person name="Bernardet J.-F."/>
            <person name="Hugo C."/>
            <person name="Kampfer P."/>
            <person name="Newman J."/>
            <person name="McQuiston J.R."/>
        </authorList>
    </citation>
    <scope>NUCLEOTIDE SEQUENCE [LARGE SCALE GENOMIC DNA]</scope>
    <source>
        <strain evidence="4">G0188</strain>
    </source>
</reference>
<dbReference type="EMBL" id="CP033920">
    <property type="protein sequence ID" value="AZA49734.1"/>
    <property type="molecule type" value="Genomic_DNA"/>
</dbReference>
<dbReference type="Proteomes" id="UP000255224">
    <property type="component" value="Unassembled WGS sequence"/>
</dbReference>
<reference evidence="1" key="3">
    <citation type="submission" date="2018-11" db="EMBL/GenBank/DDBJ databases">
        <title>Proposal to divide the Flavobacteriaceae and reorganize its genera based on Amino Acid Identity values calculated from whole genome sequences.</title>
        <authorList>
            <person name="Nicholson A.C."/>
            <person name="Gulvik C.A."/>
            <person name="Whitney A.M."/>
            <person name="Humrighouse B.W."/>
            <person name="Bell M."/>
            <person name="Holmes B."/>
            <person name="Steigerwalt A."/>
            <person name="Villarma A."/>
            <person name="Sheth M."/>
            <person name="Batra D."/>
            <person name="Pryor J."/>
            <person name="Bernardet J.-F."/>
            <person name="Hugo C."/>
            <person name="Kampfer P."/>
            <person name="Newman J."/>
            <person name="Mcquiston J.R."/>
        </authorList>
    </citation>
    <scope>NUCLEOTIDE SEQUENCE [LARGE SCALE GENOMIC DNA]</scope>
    <source>
        <strain evidence="1">G0188</strain>
    </source>
</reference>
<dbReference type="RefSeq" id="WP_123880162.1">
    <property type="nucleotide sequence ID" value="NZ_CP033920.1"/>
</dbReference>
<evidence type="ECO:0000313" key="1">
    <source>
        <dbReference type="EMBL" id="AZA49734.1"/>
    </source>
</evidence>
<accession>A0A3G6M290</accession>
<evidence type="ECO:0000313" key="4">
    <source>
        <dbReference type="Proteomes" id="UP000273270"/>
    </source>
</evidence>
<proteinExistence type="predicted"/>
<dbReference type="KEGG" id="ccau:EG346_16795"/>
<evidence type="ECO:0000313" key="2">
    <source>
        <dbReference type="EMBL" id="STC95491.1"/>
    </source>
</evidence>
<gene>
    <name evidence="1" type="ORF">EG346_16795</name>
    <name evidence="2" type="ORF">NCTC13533_01902</name>
</gene>
<accession>A0A376DTT9</accession>
<organism evidence="2 3">
    <name type="scientific">Chryseobacterium carnipullorum</name>
    <dbReference type="NCBI Taxonomy" id="1124835"/>
    <lineage>
        <taxon>Bacteria</taxon>
        <taxon>Pseudomonadati</taxon>
        <taxon>Bacteroidota</taxon>
        <taxon>Flavobacteriia</taxon>
        <taxon>Flavobacteriales</taxon>
        <taxon>Weeksellaceae</taxon>
        <taxon>Chryseobacterium group</taxon>
        <taxon>Chryseobacterium</taxon>
    </lineage>
</organism>